<proteinExistence type="predicted"/>
<protein>
    <submittedName>
        <fullName evidence="3">Uncharacterized protein</fullName>
    </submittedName>
</protein>
<comment type="caution">
    <text evidence="3">The sequence shown here is derived from an EMBL/GenBank/DDBJ whole genome shotgun (WGS) entry which is preliminary data.</text>
</comment>
<gene>
    <name evidence="3" type="ORF">L9F63_000174</name>
</gene>
<dbReference type="AlphaFoldDB" id="A0AAD8AM99"/>
<keyword evidence="2" id="KW-0812">Transmembrane</keyword>
<evidence type="ECO:0000256" key="1">
    <source>
        <dbReference type="SAM" id="MobiDB-lite"/>
    </source>
</evidence>
<evidence type="ECO:0000313" key="3">
    <source>
        <dbReference type="EMBL" id="KAJ9601641.1"/>
    </source>
</evidence>
<feature type="transmembrane region" description="Helical" evidence="2">
    <location>
        <begin position="50"/>
        <end position="72"/>
    </location>
</feature>
<feature type="compositionally biased region" description="Basic and acidic residues" evidence="1">
    <location>
        <begin position="1"/>
        <end position="14"/>
    </location>
</feature>
<dbReference type="Proteomes" id="UP001233999">
    <property type="component" value="Unassembled WGS sequence"/>
</dbReference>
<evidence type="ECO:0000313" key="4">
    <source>
        <dbReference type="Proteomes" id="UP001233999"/>
    </source>
</evidence>
<keyword evidence="2" id="KW-1133">Transmembrane helix</keyword>
<keyword evidence="4" id="KW-1185">Reference proteome</keyword>
<reference evidence="3" key="2">
    <citation type="submission" date="2023-05" db="EMBL/GenBank/DDBJ databases">
        <authorList>
            <person name="Fouks B."/>
        </authorList>
    </citation>
    <scope>NUCLEOTIDE SEQUENCE</scope>
    <source>
        <strain evidence="3">Stay&amp;Tobe</strain>
        <tissue evidence="3">Testes</tissue>
    </source>
</reference>
<organism evidence="3 4">
    <name type="scientific">Diploptera punctata</name>
    <name type="common">Pacific beetle cockroach</name>
    <dbReference type="NCBI Taxonomy" id="6984"/>
    <lineage>
        <taxon>Eukaryota</taxon>
        <taxon>Metazoa</taxon>
        <taxon>Ecdysozoa</taxon>
        <taxon>Arthropoda</taxon>
        <taxon>Hexapoda</taxon>
        <taxon>Insecta</taxon>
        <taxon>Pterygota</taxon>
        <taxon>Neoptera</taxon>
        <taxon>Polyneoptera</taxon>
        <taxon>Dictyoptera</taxon>
        <taxon>Blattodea</taxon>
        <taxon>Blaberoidea</taxon>
        <taxon>Blaberidae</taxon>
        <taxon>Diplopterinae</taxon>
        <taxon>Diploptera</taxon>
    </lineage>
</organism>
<accession>A0AAD8AM99</accession>
<keyword evidence="2" id="KW-0472">Membrane</keyword>
<dbReference type="EMBL" id="JASPKZ010000006">
    <property type="protein sequence ID" value="KAJ9601641.1"/>
    <property type="molecule type" value="Genomic_DNA"/>
</dbReference>
<feature type="region of interest" description="Disordered" evidence="1">
    <location>
        <begin position="1"/>
        <end position="28"/>
    </location>
</feature>
<evidence type="ECO:0000256" key="2">
    <source>
        <dbReference type="SAM" id="Phobius"/>
    </source>
</evidence>
<sequence>MKVEECIPTSRRDTIPPQTYKKPPCDGEQMMDKCPEPMLRAHTSHYPPNLVLAAGLSVLAVSIYALKVVGYFDEIYRPNVDYAKSSNEE</sequence>
<name>A0AAD8AM99_DIPPU</name>
<reference evidence="3" key="1">
    <citation type="journal article" date="2023" name="IScience">
        <title>Live-bearing cockroach genome reveals convergent evolutionary mechanisms linked to viviparity in insects and beyond.</title>
        <authorList>
            <person name="Fouks B."/>
            <person name="Harrison M.C."/>
            <person name="Mikhailova A.A."/>
            <person name="Marchal E."/>
            <person name="English S."/>
            <person name="Carruthers M."/>
            <person name="Jennings E.C."/>
            <person name="Chiamaka E.L."/>
            <person name="Frigard R.A."/>
            <person name="Pippel M."/>
            <person name="Attardo G.M."/>
            <person name="Benoit J.B."/>
            <person name="Bornberg-Bauer E."/>
            <person name="Tobe S.S."/>
        </authorList>
    </citation>
    <scope>NUCLEOTIDE SEQUENCE</scope>
    <source>
        <strain evidence="3">Stay&amp;Tobe</strain>
    </source>
</reference>